<keyword evidence="1" id="KW-1133">Transmembrane helix</keyword>
<feature type="transmembrane region" description="Helical" evidence="1">
    <location>
        <begin position="93"/>
        <end position="112"/>
    </location>
</feature>
<feature type="non-terminal residue" evidence="2">
    <location>
        <position position="1"/>
    </location>
</feature>
<accession>A0A382S038</accession>
<gene>
    <name evidence="2" type="ORF">METZ01_LOCUS355491</name>
</gene>
<dbReference type="EMBL" id="UINC01125065">
    <property type="protein sequence ID" value="SVD02637.1"/>
    <property type="molecule type" value="Genomic_DNA"/>
</dbReference>
<evidence type="ECO:0000313" key="2">
    <source>
        <dbReference type="EMBL" id="SVD02637.1"/>
    </source>
</evidence>
<keyword evidence="1" id="KW-0812">Transmembrane</keyword>
<organism evidence="2">
    <name type="scientific">marine metagenome</name>
    <dbReference type="NCBI Taxonomy" id="408172"/>
    <lineage>
        <taxon>unclassified sequences</taxon>
        <taxon>metagenomes</taxon>
        <taxon>ecological metagenomes</taxon>
    </lineage>
</organism>
<keyword evidence="1" id="KW-0472">Membrane</keyword>
<dbReference type="AlphaFoldDB" id="A0A382S038"/>
<proteinExistence type="predicted"/>
<evidence type="ECO:0000256" key="1">
    <source>
        <dbReference type="SAM" id="Phobius"/>
    </source>
</evidence>
<reference evidence="2" key="1">
    <citation type="submission" date="2018-05" db="EMBL/GenBank/DDBJ databases">
        <authorList>
            <person name="Lanie J.A."/>
            <person name="Ng W.-L."/>
            <person name="Kazmierczak K.M."/>
            <person name="Andrzejewski T.M."/>
            <person name="Davidsen T.M."/>
            <person name="Wayne K.J."/>
            <person name="Tettelin H."/>
            <person name="Glass J.I."/>
            <person name="Rusch D."/>
            <person name="Podicherti R."/>
            <person name="Tsui H.-C.T."/>
            <person name="Winkler M.E."/>
        </authorList>
    </citation>
    <scope>NUCLEOTIDE SEQUENCE</scope>
</reference>
<sequence length="142" mass="15513">EGEGKRVVRVALGIPTGAFEPSAGPESLEAAFELGPGDTERFAFRSLLALENAEPGRYPFELRCSAGEGLPEVSPFEVAVVRGPVPPRGILSILYPALVSLLFLPFFIFFLLRLGEPGGWRTVKDAELAEPEEAWWEQEESP</sequence>
<name>A0A382S038_9ZZZZ</name>
<protein>
    <submittedName>
        <fullName evidence="2">Uncharacterized protein</fullName>
    </submittedName>
</protein>